<dbReference type="InterPro" id="IPR011604">
    <property type="entry name" value="PDDEXK-like_dom_sf"/>
</dbReference>
<name>A0A0F9TVJ5_9ZZZZ</name>
<evidence type="ECO:0000313" key="2">
    <source>
        <dbReference type="EMBL" id="KKN78982.1"/>
    </source>
</evidence>
<feature type="domain" description="Putative exodeoxyribonuclease 8 PDDEXK-like" evidence="1">
    <location>
        <begin position="48"/>
        <end position="250"/>
    </location>
</feature>
<gene>
    <name evidence="2" type="ORF">LCGC14_0344580</name>
</gene>
<organism evidence="2">
    <name type="scientific">marine sediment metagenome</name>
    <dbReference type="NCBI Taxonomy" id="412755"/>
    <lineage>
        <taxon>unclassified sequences</taxon>
        <taxon>metagenomes</taxon>
        <taxon>ecological metagenomes</taxon>
    </lineage>
</organism>
<sequence length="270" mass="30615">MTAPKEIRSKYTEVMPNVYELVPNEEYHASDGLSKTTICQIHESIALYQMMKASPQKPTDPMVKGSAFHDLVLLPEEYKKNYLVGPTKGKATKAHKKCVLDHPHKTVITSGVSNDIYSMRDALYNNPSIKKILGQKTTLREVSIWVKDPITGLTLKVRPDLVSDGVIYDLKSTIAPHSRAFLHSVYKYNYNVQSALYQDVALMNGMKITNFVFLVVGSKPPFLTAIYDINLELLQEGRDKYREALERYSNYLLSSDKWNGLSYGRETVTL</sequence>
<comment type="caution">
    <text evidence="2">The sequence shown here is derived from an EMBL/GenBank/DDBJ whole genome shotgun (WGS) entry which is preliminary data.</text>
</comment>
<dbReference type="Gene3D" id="3.90.320.10">
    <property type="match status" value="1"/>
</dbReference>
<dbReference type="InterPro" id="IPR024432">
    <property type="entry name" value="Put_RecE_PDDEXK-like_dom"/>
</dbReference>
<dbReference type="AlphaFoldDB" id="A0A0F9TVJ5"/>
<protein>
    <recommendedName>
        <fullName evidence="1">Putative exodeoxyribonuclease 8 PDDEXK-like domain-containing protein</fullName>
    </recommendedName>
</protein>
<evidence type="ECO:0000259" key="1">
    <source>
        <dbReference type="Pfam" id="PF12684"/>
    </source>
</evidence>
<dbReference type="Pfam" id="PF12684">
    <property type="entry name" value="DUF3799"/>
    <property type="match status" value="1"/>
</dbReference>
<proteinExistence type="predicted"/>
<dbReference type="EMBL" id="LAZR01000254">
    <property type="protein sequence ID" value="KKN78982.1"/>
    <property type="molecule type" value="Genomic_DNA"/>
</dbReference>
<reference evidence="2" key="1">
    <citation type="journal article" date="2015" name="Nature">
        <title>Complex archaea that bridge the gap between prokaryotes and eukaryotes.</title>
        <authorList>
            <person name="Spang A."/>
            <person name="Saw J.H."/>
            <person name="Jorgensen S.L."/>
            <person name="Zaremba-Niedzwiedzka K."/>
            <person name="Martijn J."/>
            <person name="Lind A.E."/>
            <person name="van Eijk R."/>
            <person name="Schleper C."/>
            <person name="Guy L."/>
            <person name="Ettema T.J."/>
        </authorList>
    </citation>
    <scope>NUCLEOTIDE SEQUENCE</scope>
</reference>
<accession>A0A0F9TVJ5</accession>